<dbReference type="InterPro" id="IPR014729">
    <property type="entry name" value="Rossmann-like_a/b/a_fold"/>
</dbReference>
<sequence>MKVLLPIDGSIYSDRAVEYICEHSSLRAKTDTVYLLNVQKKLPSEFASKIPNSEEILDEAAKKILKPAKKALEAAGYKVKMKVAYGKATNRIVEYAQEIPATLIVMGSHGHTPVKGILLGSKTSSVLASTSIPLLVVRHKFYQKPGRTEVGVCLDGSEYSLAVLTFIKRRLPLFAKDARFHLINVASPQNGLLIPEVSAFGAPALSSEEFEKEQREPFFKIAKPFENYMQEKGHEVVEALLTGDPAAQISMYAQEHNLSLMVMGTHGGSSLRIMMLGSVTMSVASQTKLPMLLVHHDDPTLLRDLSKAE</sequence>
<dbReference type="Gene3D" id="3.40.50.620">
    <property type="entry name" value="HUPs"/>
    <property type="match status" value="2"/>
</dbReference>
<dbReference type="CDD" id="cd00293">
    <property type="entry name" value="USP-like"/>
    <property type="match status" value="2"/>
</dbReference>
<accession>A0A844LIH1</accession>
<dbReference type="Pfam" id="PF00582">
    <property type="entry name" value="Usp"/>
    <property type="match status" value="2"/>
</dbReference>
<evidence type="ECO:0000313" key="3">
    <source>
        <dbReference type="EMBL" id="MTU44510.1"/>
    </source>
</evidence>
<comment type="caution">
    <text evidence="3">The sequence shown here is derived from an EMBL/GenBank/DDBJ whole genome shotgun (WGS) entry which is preliminary data.</text>
</comment>
<feature type="domain" description="UspA" evidence="2">
    <location>
        <begin position="2"/>
        <end position="138"/>
    </location>
</feature>
<dbReference type="EMBL" id="WNCL01000093">
    <property type="protein sequence ID" value="MTU44510.1"/>
    <property type="molecule type" value="Genomic_DNA"/>
</dbReference>
<dbReference type="InterPro" id="IPR006016">
    <property type="entry name" value="UspA"/>
</dbReference>
<dbReference type="RefSeq" id="WP_151850403.1">
    <property type="nucleotide sequence ID" value="NZ_WNCL01000093.1"/>
</dbReference>
<gene>
    <name evidence="3" type="ORF">GMD42_13180</name>
</gene>
<dbReference type="AlphaFoldDB" id="A0A844LIH1"/>
<dbReference type="Proteomes" id="UP000462362">
    <property type="component" value="Unassembled WGS sequence"/>
</dbReference>
<organism evidence="3 4">
    <name type="scientific">Parasutterella excrementihominis</name>
    <dbReference type="NCBI Taxonomy" id="487175"/>
    <lineage>
        <taxon>Bacteria</taxon>
        <taxon>Pseudomonadati</taxon>
        <taxon>Pseudomonadota</taxon>
        <taxon>Betaproteobacteria</taxon>
        <taxon>Burkholderiales</taxon>
        <taxon>Sutterellaceae</taxon>
        <taxon>Parasutterella</taxon>
    </lineage>
</organism>
<dbReference type="PRINTS" id="PR01438">
    <property type="entry name" value="UNVRSLSTRESS"/>
</dbReference>
<reference evidence="3 4" key="1">
    <citation type="journal article" date="2019" name="Nat. Med.">
        <title>A library of human gut bacterial isolates paired with longitudinal multiomics data enables mechanistic microbiome research.</title>
        <authorList>
            <person name="Poyet M."/>
            <person name="Groussin M."/>
            <person name="Gibbons S.M."/>
            <person name="Avila-Pacheco J."/>
            <person name="Jiang X."/>
            <person name="Kearney S.M."/>
            <person name="Perrotta A.R."/>
            <person name="Berdy B."/>
            <person name="Zhao S."/>
            <person name="Lieberman T.D."/>
            <person name="Swanson P.K."/>
            <person name="Smith M."/>
            <person name="Roesemann S."/>
            <person name="Alexander J.E."/>
            <person name="Rich S.A."/>
            <person name="Livny J."/>
            <person name="Vlamakis H."/>
            <person name="Clish C."/>
            <person name="Bullock K."/>
            <person name="Deik A."/>
            <person name="Scott J."/>
            <person name="Pierce K.A."/>
            <person name="Xavier R.J."/>
            <person name="Alm E.J."/>
        </authorList>
    </citation>
    <scope>NUCLEOTIDE SEQUENCE [LARGE SCALE GENOMIC DNA]</scope>
    <source>
        <strain evidence="3 4">BIOML-A2</strain>
    </source>
</reference>
<dbReference type="PANTHER" id="PTHR46268">
    <property type="entry name" value="STRESS RESPONSE PROTEIN NHAX"/>
    <property type="match status" value="1"/>
</dbReference>
<dbReference type="PANTHER" id="PTHR46268:SF6">
    <property type="entry name" value="UNIVERSAL STRESS PROTEIN UP12"/>
    <property type="match status" value="1"/>
</dbReference>
<evidence type="ECO:0000259" key="2">
    <source>
        <dbReference type="Pfam" id="PF00582"/>
    </source>
</evidence>
<comment type="similarity">
    <text evidence="1">Belongs to the universal stress protein A family.</text>
</comment>
<evidence type="ECO:0000313" key="4">
    <source>
        <dbReference type="Proteomes" id="UP000462362"/>
    </source>
</evidence>
<dbReference type="InterPro" id="IPR006015">
    <property type="entry name" value="Universal_stress_UspA"/>
</dbReference>
<evidence type="ECO:0000256" key="1">
    <source>
        <dbReference type="ARBA" id="ARBA00008791"/>
    </source>
</evidence>
<dbReference type="SUPFAM" id="SSF52402">
    <property type="entry name" value="Adenine nucleotide alpha hydrolases-like"/>
    <property type="match status" value="2"/>
</dbReference>
<proteinExistence type="inferred from homology"/>
<feature type="domain" description="UspA" evidence="2">
    <location>
        <begin position="150"/>
        <end position="295"/>
    </location>
</feature>
<name>A0A844LIH1_9BURK</name>
<protein>
    <submittedName>
        <fullName evidence="3">Universal stress protein</fullName>
    </submittedName>
</protein>